<dbReference type="EC" id="1.3.1.14" evidence="8"/>
<dbReference type="GO" id="GO:0006221">
    <property type="term" value="P:pyrimidine nucleotide biosynthetic process"/>
    <property type="evidence" value="ECO:0007669"/>
    <property type="project" value="UniProtKB-KW"/>
</dbReference>
<evidence type="ECO:0000313" key="8">
    <source>
        <dbReference type="EMBL" id="MPN53775.1"/>
    </source>
</evidence>
<evidence type="ECO:0000256" key="5">
    <source>
        <dbReference type="ARBA" id="ARBA00022975"/>
    </source>
</evidence>
<comment type="pathway">
    <text evidence="2">Pyrimidine metabolism; UMP biosynthesis via de novo pathway.</text>
</comment>
<organism evidence="8">
    <name type="scientific">bioreactor metagenome</name>
    <dbReference type="NCBI Taxonomy" id="1076179"/>
    <lineage>
        <taxon>unclassified sequences</taxon>
        <taxon>metagenomes</taxon>
        <taxon>ecological metagenomes</taxon>
    </lineage>
</organism>
<dbReference type="PANTHER" id="PTHR48109:SF1">
    <property type="entry name" value="DIHYDROOROTATE DEHYDROGENASE (FUMARATE)"/>
    <property type="match status" value="1"/>
</dbReference>
<comment type="cofactor">
    <cofactor evidence="1">
        <name>FMN</name>
        <dbReference type="ChEBI" id="CHEBI:58210"/>
    </cofactor>
</comment>
<evidence type="ECO:0000259" key="7">
    <source>
        <dbReference type="Pfam" id="PF01180"/>
    </source>
</evidence>
<keyword evidence="4" id="KW-0288">FMN</keyword>
<dbReference type="AlphaFoldDB" id="A0A645IQX0"/>
<dbReference type="EMBL" id="VSSQ01121267">
    <property type="protein sequence ID" value="MPN53775.1"/>
    <property type="molecule type" value="Genomic_DNA"/>
</dbReference>
<evidence type="ECO:0000256" key="1">
    <source>
        <dbReference type="ARBA" id="ARBA00001917"/>
    </source>
</evidence>
<dbReference type="Pfam" id="PF01180">
    <property type="entry name" value="DHO_dh"/>
    <property type="match status" value="1"/>
</dbReference>
<keyword evidence="3" id="KW-0285">Flavoprotein</keyword>
<dbReference type="PANTHER" id="PTHR48109">
    <property type="entry name" value="DIHYDROOROTATE DEHYDROGENASE (QUINONE), MITOCHONDRIAL-RELATED"/>
    <property type="match status" value="1"/>
</dbReference>
<dbReference type="SUPFAM" id="SSF51395">
    <property type="entry name" value="FMN-linked oxidoreductases"/>
    <property type="match status" value="1"/>
</dbReference>
<dbReference type="InterPro" id="IPR005720">
    <property type="entry name" value="Dihydroorotate_DH_cat"/>
</dbReference>
<proteinExistence type="predicted"/>
<reference evidence="8" key="1">
    <citation type="submission" date="2019-08" db="EMBL/GenBank/DDBJ databases">
        <authorList>
            <person name="Kucharzyk K."/>
            <person name="Murdoch R.W."/>
            <person name="Higgins S."/>
            <person name="Loffler F."/>
        </authorList>
    </citation>
    <scope>NUCLEOTIDE SEQUENCE</scope>
</reference>
<keyword evidence="6 8" id="KW-0560">Oxidoreductase</keyword>
<evidence type="ECO:0000256" key="3">
    <source>
        <dbReference type="ARBA" id="ARBA00022630"/>
    </source>
</evidence>
<dbReference type="GO" id="GO:0005737">
    <property type="term" value="C:cytoplasm"/>
    <property type="evidence" value="ECO:0007669"/>
    <property type="project" value="InterPro"/>
</dbReference>
<comment type="caution">
    <text evidence="8">The sequence shown here is derived from an EMBL/GenBank/DDBJ whole genome shotgun (WGS) entry which is preliminary data.</text>
</comment>
<dbReference type="GO" id="GO:0004589">
    <property type="term" value="F:dihydroorotate dehydrogenase (NAD+) activity"/>
    <property type="evidence" value="ECO:0007669"/>
    <property type="project" value="UniProtKB-EC"/>
</dbReference>
<feature type="domain" description="Dihydroorotate dehydrogenase catalytic" evidence="7">
    <location>
        <begin position="6"/>
        <end position="135"/>
    </location>
</feature>
<dbReference type="GO" id="GO:0006207">
    <property type="term" value="P:'de novo' pyrimidine nucleobase biosynthetic process"/>
    <property type="evidence" value="ECO:0007669"/>
    <property type="project" value="TreeGrafter"/>
</dbReference>
<dbReference type="InterPro" id="IPR013785">
    <property type="entry name" value="Aldolase_TIM"/>
</dbReference>
<name>A0A645IQX0_9ZZZZ</name>
<dbReference type="Gene3D" id="3.20.20.70">
    <property type="entry name" value="Aldolase class I"/>
    <property type="match status" value="1"/>
</dbReference>
<gene>
    <name evidence="8" type="primary">pyrD_56</name>
    <name evidence="8" type="ORF">SDC9_201441</name>
</gene>
<evidence type="ECO:0000256" key="6">
    <source>
        <dbReference type="ARBA" id="ARBA00023002"/>
    </source>
</evidence>
<accession>A0A645IQX0</accession>
<evidence type="ECO:0000256" key="2">
    <source>
        <dbReference type="ARBA" id="ARBA00004725"/>
    </source>
</evidence>
<protein>
    <submittedName>
        <fullName evidence="8">Dihydroorotate dehydrogenase B (NAD(+)), catalytic subunit</fullName>
        <ecNumber evidence="8">1.3.1.14</ecNumber>
    </submittedName>
</protein>
<evidence type="ECO:0000256" key="4">
    <source>
        <dbReference type="ARBA" id="ARBA00022643"/>
    </source>
</evidence>
<keyword evidence="5" id="KW-0665">Pyrimidine biosynthesis</keyword>
<sequence>MKGVRPHTKLPIFVKLSPNVADIRPIVKAAQESGADALVIANTYRAMKIDIRKQRSVLGRVSGGFSGPAIKPMTLALVYQAYEVADIPIIGCGGISVWQDAIEYFLAGATAIQVGCINFTEPLAMPNIIRGVDNYLQDMGYESLSQIIGLAHQNNNE</sequence>
<dbReference type="InterPro" id="IPR050074">
    <property type="entry name" value="DHO_dehydrogenase"/>
</dbReference>